<keyword evidence="2" id="KW-0472">Membrane</keyword>
<reference evidence="3" key="2">
    <citation type="submission" date="2020-09" db="EMBL/GenBank/DDBJ databases">
        <authorList>
            <person name="Sun Q."/>
            <person name="Kim S."/>
        </authorList>
    </citation>
    <scope>NUCLEOTIDE SEQUENCE</scope>
    <source>
        <strain evidence="3">KCTC 42097</strain>
    </source>
</reference>
<evidence type="ECO:0000256" key="1">
    <source>
        <dbReference type="SAM" id="MobiDB-lite"/>
    </source>
</evidence>
<reference evidence="3" key="1">
    <citation type="journal article" date="2014" name="Int. J. Syst. Evol. Microbiol.">
        <title>Complete genome sequence of Corynebacterium casei LMG S-19264T (=DSM 44701T), isolated from a smear-ripened cheese.</title>
        <authorList>
            <consortium name="US DOE Joint Genome Institute (JGI-PGF)"/>
            <person name="Walter F."/>
            <person name="Albersmeier A."/>
            <person name="Kalinowski J."/>
            <person name="Ruckert C."/>
        </authorList>
    </citation>
    <scope>NUCLEOTIDE SEQUENCE</scope>
    <source>
        <strain evidence="3">KCTC 42097</strain>
    </source>
</reference>
<keyword evidence="2" id="KW-1133">Transmembrane helix</keyword>
<comment type="caution">
    <text evidence="3">The sequence shown here is derived from an EMBL/GenBank/DDBJ whole genome shotgun (WGS) entry which is preliminary data.</text>
</comment>
<evidence type="ECO:0000256" key="2">
    <source>
        <dbReference type="SAM" id="Phobius"/>
    </source>
</evidence>
<feature type="compositionally biased region" description="Low complexity" evidence="1">
    <location>
        <begin position="104"/>
        <end position="113"/>
    </location>
</feature>
<evidence type="ECO:0008006" key="5">
    <source>
        <dbReference type="Google" id="ProtNLM"/>
    </source>
</evidence>
<accession>A0A8J3GFT2</accession>
<feature type="transmembrane region" description="Helical" evidence="2">
    <location>
        <begin position="12"/>
        <end position="34"/>
    </location>
</feature>
<gene>
    <name evidence="3" type="ORF">GCM10010136_00620</name>
</gene>
<dbReference type="AlphaFoldDB" id="A0A8J3GFT2"/>
<feature type="region of interest" description="Disordered" evidence="1">
    <location>
        <begin position="99"/>
        <end position="257"/>
    </location>
</feature>
<organism evidence="3 4">
    <name type="scientific">Limoniibacter endophyticus</name>
    <dbReference type="NCBI Taxonomy" id="1565040"/>
    <lineage>
        <taxon>Bacteria</taxon>
        <taxon>Pseudomonadati</taxon>
        <taxon>Pseudomonadota</taxon>
        <taxon>Alphaproteobacteria</taxon>
        <taxon>Hyphomicrobiales</taxon>
        <taxon>Bartonellaceae</taxon>
        <taxon>Limoniibacter</taxon>
    </lineage>
</organism>
<evidence type="ECO:0000313" key="3">
    <source>
        <dbReference type="EMBL" id="GHC60526.1"/>
    </source>
</evidence>
<sequence>MAEWLQTAAGQQYVLGIAGTLGALVLFFIVVFLLRKRKGGTVRRGTQDSTRRNRLSVIEISHLDDQRSFVLMRRDDVEHLVLVGGANDLVVESGIDRAGHARRAQSQPVQAAPAPAPAPLREPVPVRPAQPPVAAAPIAAPTPLSGTEPRRNPEVPARVEPASALASAHPMGETVPVSAAPQRDPQPDELAPALSPAQGASGRLSELSLDFAPVPLSEPAQKAEPQSSQPATGPASDRDAIDAEMQRFLDDLAKGRN</sequence>
<feature type="compositionally biased region" description="Pro residues" evidence="1">
    <location>
        <begin position="114"/>
        <end position="131"/>
    </location>
</feature>
<dbReference type="Proteomes" id="UP000641137">
    <property type="component" value="Unassembled WGS sequence"/>
</dbReference>
<feature type="compositionally biased region" description="Basic and acidic residues" evidence="1">
    <location>
        <begin position="236"/>
        <end position="257"/>
    </location>
</feature>
<feature type="compositionally biased region" description="Low complexity" evidence="1">
    <location>
        <begin position="132"/>
        <end position="143"/>
    </location>
</feature>
<keyword evidence="2" id="KW-0812">Transmembrane</keyword>
<evidence type="ECO:0000313" key="4">
    <source>
        <dbReference type="Proteomes" id="UP000641137"/>
    </source>
</evidence>
<protein>
    <recommendedName>
        <fullName evidence="5">Flagellar biosynthesis protein FliO</fullName>
    </recommendedName>
</protein>
<keyword evidence="4" id="KW-1185">Reference proteome</keyword>
<dbReference type="EMBL" id="BMZO01000001">
    <property type="protein sequence ID" value="GHC60526.1"/>
    <property type="molecule type" value="Genomic_DNA"/>
</dbReference>
<name>A0A8J3GFT2_9HYPH</name>
<dbReference type="RefSeq" id="WP_189486683.1">
    <property type="nucleotide sequence ID" value="NZ_BMZO01000001.1"/>
</dbReference>
<proteinExistence type="predicted"/>